<dbReference type="Proteomes" id="UP000800038">
    <property type="component" value="Unassembled WGS sequence"/>
</dbReference>
<evidence type="ECO:0000313" key="2">
    <source>
        <dbReference type="Proteomes" id="UP000800038"/>
    </source>
</evidence>
<accession>A0A6A5S8W7</accession>
<dbReference type="EMBL" id="ML976226">
    <property type="protein sequence ID" value="KAF1935908.1"/>
    <property type="molecule type" value="Genomic_DNA"/>
</dbReference>
<dbReference type="AlphaFoldDB" id="A0A6A5S8W7"/>
<proteinExistence type="predicted"/>
<name>A0A6A5S8W7_9PLEO</name>
<organism evidence="1 2">
    <name type="scientific">Clathrospora elynae</name>
    <dbReference type="NCBI Taxonomy" id="706981"/>
    <lineage>
        <taxon>Eukaryota</taxon>
        <taxon>Fungi</taxon>
        <taxon>Dikarya</taxon>
        <taxon>Ascomycota</taxon>
        <taxon>Pezizomycotina</taxon>
        <taxon>Dothideomycetes</taxon>
        <taxon>Pleosporomycetidae</taxon>
        <taxon>Pleosporales</taxon>
        <taxon>Diademaceae</taxon>
        <taxon>Clathrospora</taxon>
    </lineage>
</organism>
<sequence length="77" mass="9073">MEGKIEEDALAIGSLRAQLRYIFMRLEEAAKTNVTTFYKMQLRQELPSPHSLLERLDILYGERNRKQKAIQNLHSIR</sequence>
<evidence type="ECO:0000313" key="1">
    <source>
        <dbReference type="EMBL" id="KAF1935908.1"/>
    </source>
</evidence>
<protein>
    <submittedName>
        <fullName evidence="1">Uncharacterized protein</fullName>
    </submittedName>
</protein>
<keyword evidence="2" id="KW-1185">Reference proteome</keyword>
<reference evidence="1" key="1">
    <citation type="journal article" date="2020" name="Stud. Mycol.">
        <title>101 Dothideomycetes genomes: a test case for predicting lifestyles and emergence of pathogens.</title>
        <authorList>
            <person name="Haridas S."/>
            <person name="Albert R."/>
            <person name="Binder M."/>
            <person name="Bloem J."/>
            <person name="Labutti K."/>
            <person name="Salamov A."/>
            <person name="Andreopoulos B."/>
            <person name="Baker S."/>
            <person name="Barry K."/>
            <person name="Bills G."/>
            <person name="Bluhm B."/>
            <person name="Cannon C."/>
            <person name="Castanera R."/>
            <person name="Culley D."/>
            <person name="Daum C."/>
            <person name="Ezra D."/>
            <person name="Gonzalez J."/>
            <person name="Henrissat B."/>
            <person name="Kuo A."/>
            <person name="Liang C."/>
            <person name="Lipzen A."/>
            <person name="Lutzoni F."/>
            <person name="Magnuson J."/>
            <person name="Mondo S."/>
            <person name="Nolan M."/>
            <person name="Ohm R."/>
            <person name="Pangilinan J."/>
            <person name="Park H.-J."/>
            <person name="Ramirez L."/>
            <person name="Alfaro M."/>
            <person name="Sun H."/>
            <person name="Tritt A."/>
            <person name="Yoshinaga Y."/>
            <person name="Zwiers L.-H."/>
            <person name="Turgeon B."/>
            <person name="Goodwin S."/>
            <person name="Spatafora J."/>
            <person name="Crous P."/>
            <person name="Grigoriev I."/>
        </authorList>
    </citation>
    <scope>NUCLEOTIDE SEQUENCE</scope>
    <source>
        <strain evidence="1">CBS 161.51</strain>
    </source>
</reference>
<gene>
    <name evidence="1" type="ORF">EJ02DRAFT_111003</name>
</gene>